<reference evidence="2" key="1">
    <citation type="submission" date="2021-01" db="EMBL/GenBank/DDBJ databases">
        <authorList>
            <person name="Corre E."/>
            <person name="Pelletier E."/>
            <person name="Niang G."/>
            <person name="Scheremetjew M."/>
            <person name="Finn R."/>
            <person name="Kale V."/>
            <person name="Holt S."/>
            <person name="Cochrane G."/>
            <person name="Meng A."/>
            <person name="Brown T."/>
            <person name="Cohen L."/>
        </authorList>
    </citation>
    <scope>NUCLEOTIDE SEQUENCE</scope>
    <source>
        <strain evidence="2">B650</strain>
    </source>
</reference>
<gene>
    <name evidence="2" type="ORF">LDAN0321_LOCUS1964</name>
</gene>
<proteinExistence type="predicted"/>
<feature type="compositionally biased region" description="Polar residues" evidence="1">
    <location>
        <begin position="19"/>
        <end position="47"/>
    </location>
</feature>
<evidence type="ECO:0000313" key="2">
    <source>
        <dbReference type="EMBL" id="CAD9559219.1"/>
    </source>
</evidence>
<feature type="region of interest" description="Disordered" evidence="1">
    <location>
        <begin position="157"/>
        <end position="179"/>
    </location>
</feature>
<accession>A0A7S2NT86</accession>
<feature type="region of interest" description="Disordered" evidence="1">
    <location>
        <begin position="13"/>
        <end position="47"/>
    </location>
</feature>
<dbReference type="EMBL" id="HBGY01003114">
    <property type="protein sequence ID" value="CAD9559219.1"/>
    <property type="molecule type" value="Transcribed_RNA"/>
</dbReference>
<dbReference type="AlphaFoldDB" id="A0A7S2NT86"/>
<name>A0A7S2NT86_9STRA</name>
<sequence>MSQLIRLIFSFRRNDGDKPSSSSAEMPKNDNNSVEVQTGNVQQNENSDIPIELQYHEVDMNDPMMDPLEWTVRKVVPIPRAYFWETGNNDLSWKVKLWHRTVAVLGKGVKNAEAAGEVVANTLGLNGSRYDYVYDTMTPEERQMAEQIARERLAESVNRQKSDSTTHNAAVVSADPDVI</sequence>
<organism evidence="2">
    <name type="scientific">Leptocylindrus danicus</name>
    <dbReference type="NCBI Taxonomy" id="163516"/>
    <lineage>
        <taxon>Eukaryota</taxon>
        <taxon>Sar</taxon>
        <taxon>Stramenopiles</taxon>
        <taxon>Ochrophyta</taxon>
        <taxon>Bacillariophyta</taxon>
        <taxon>Coscinodiscophyceae</taxon>
        <taxon>Chaetocerotophycidae</taxon>
        <taxon>Leptocylindrales</taxon>
        <taxon>Leptocylindraceae</taxon>
        <taxon>Leptocylindrus</taxon>
    </lineage>
</organism>
<protein>
    <submittedName>
        <fullName evidence="2">Uncharacterized protein</fullName>
    </submittedName>
</protein>
<evidence type="ECO:0000256" key="1">
    <source>
        <dbReference type="SAM" id="MobiDB-lite"/>
    </source>
</evidence>